<comment type="caution">
    <text evidence="3">The sequence shown here is derived from an EMBL/GenBank/DDBJ whole genome shotgun (WGS) entry which is preliminary data.</text>
</comment>
<evidence type="ECO:0000313" key="4">
    <source>
        <dbReference type="Proteomes" id="UP000264071"/>
    </source>
</evidence>
<dbReference type="InterPro" id="IPR001466">
    <property type="entry name" value="Beta-lactam-related"/>
</dbReference>
<dbReference type="GO" id="GO:0016787">
    <property type="term" value="F:hydrolase activity"/>
    <property type="evidence" value="ECO:0007669"/>
    <property type="project" value="UniProtKB-KW"/>
</dbReference>
<feature type="domain" description="Beta-lactamase-related" evidence="2">
    <location>
        <begin position="2"/>
        <end position="294"/>
    </location>
</feature>
<evidence type="ECO:0000256" key="1">
    <source>
        <dbReference type="ARBA" id="ARBA00022801"/>
    </source>
</evidence>
<protein>
    <recommendedName>
        <fullName evidence="2">Beta-lactamase-related domain-containing protein</fullName>
    </recommendedName>
</protein>
<dbReference type="Gene3D" id="3.40.710.10">
    <property type="entry name" value="DD-peptidase/beta-lactamase superfamily"/>
    <property type="match status" value="1"/>
</dbReference>
<organism evidence="3 4">
    <name type="scientific">Gemmatimonas aurantiaca</name>
    <dbReference type="NCBI Taxonomy" id="173480"/>
    <lineage>
        <taxon>Bacteria</taxon>
        <taxon>Pseudomonadati</taxon>
        <taxon>Gemmatimonadota</taxon>
        <taxon>Gemmatimonadia</taxon>
        <taxon>Gemmatimonadales</taxon>
        <taxon>Gemmatimonadaceae</taxon>
        <taxon>Gemmatimonas</taxon>
    </lineage>
</organism>
<dbReference type="PANTHER" id="PTHR43283">
    <property type="entry name" value="BETA-LACTAMASE-RELATED"/>
    <property type="match status" value="1"/>
</dbReference>
<gene>
    <name evidence="3" type="ORF">DGD08_15595</name>
</gene>
<dbReference type="SUPFAM" id="SSF56601">
    <property type="entry name" value="beta-lactamase/transpeptidase-like"/>
    <property type="match status" value="1"/>
</dbReference>
<proteinExistence type="predicted"/>
<dbReference type="Pfam" id="PF00144">
    <property type="entry name" value="Beta-lactamase"/>
    <property type="match status" value="1"/>
</dbReference>
<dbReference type="AlphaFoldDB" id="A0A3D4VDB3"/>
<keyword evidence="1" id="KW-0378">Hydrolase</keyword>
<dbReference type="EMBL" id="DPIY01000011">
    <property type="protein sequence ID" value="HCT58628.1"/>
    <property type="molecule type" value="Genomic_DNA"/>
</dbReference>
<dbReference type="InterPro" id="IPR050789">
    <property type="entry name" value="Diverse_Enzym_Activities"/>
</dbReference>
<reference evidence="3 4" key="1">
    <citation type="journal article" date="2018" name="Nat. Biotechnol.">
        <title>A standardized bacterial taxonomy based on genome phylogeny substantially revises the tree of life.</title>
        <authorList>
            <person name="Parks D.H."/>
            <person name="Chuvochina M."/>
            <person name="Waite D.W."/>
            <person name="Rinke C."/>
            <person name="Skarshewski A."/>
            <person name="Chaumeil P.A."/>
            <person name="Hugenholtz P."/>
        </authorList>
    </citation>
    <scope>NUCLEOTIDE SEQUENCE [LARGE SCALE GENOMIC DNA]</scope>
    <source>
        <strain evidence="3">UBA8844</strain>
    </source>
</reference>
<dbReference type="InterPro" id="IPR012338">
    <property type="entry name" value="Beta-lactam/transpept-like"/>
</dbReference>
<sequence>MPVTSASTACLASVGKPAIALLVLELVDEGRLSLDDTLEHAAQCDWGGVRHATIGDMLSHRAGIPPILREEDVPYSSSLTADSIRAAYRGLDLRPARTRHVQYSDVAYGMLADVVVQHREAPLSACLDRLNTRLGTRLTFGCKPQHEYLQVTGVPSPHADSAIAPLNSEFWHALSLPWAAICGAIDDGMRIVRAFAAGSPVLSARIQQAAILDPDAGLLSGGIAATNGQLGIAANPTLEWERCPWGLGVELRGEKAPHWSPKEASAVSFGHVGISGTLAWHDPIHGVTWGMTGTRSSHSGWLLRYGPMLGKAVIESLTTHRT</sequence>
<evidence type="ECO:0000259" key="2">
    <source>
        <dbReference type="Pfam" id="PF00144"/>
    </source>
</evidence>
<evidence type="ECO:0000313" key="3">
    <source>
        <dbReference type="EMBL" id="HCT58628.1"/>
    </source>
</evidence>
<dbReference type="Proteomes" id="UP000264071">
    <property type="component" value="Unassembled WGS sequence"/>
</dbReference>
<dbReference type="PANTHER" id="PTHR43283:SF11">
    <property type="entry name" value="BETA-LACTAMASE-RELATED DOMAIN-CONTAINING PROTEIN"/>
    <property type="match status" value="1"/>
</dbReference>
<name>A0A3D4VDB3_9BACT</name>
<accession>A0A3D4VDB3</accession>